<evidence type="ECO:0000313" key="3">
    <source>
        <dbReference type="EMBL" id="CAF0833851.1"/>
    </source>
</evidence>
<keyword evidence="4" id="KW-1185">Reference proteome</keyword>
<accession>A0A813URS2</accession>
<keyword evidence="2" id="KW-0732">Signal</keyword>
<feature type="compositionally biased region" description="Polar residues" evidence="1">
    <location>
        <begin position="325"/>
        <end position="341"/>
    </location>
</feature>
<comment type="caution">
    <text evidence="3">The sequence shown here is derived from an EMBL/GenBank/DDBJ whole genome shotgun (WGS) entry which is preliminary data.</text>
</comment>
<sequence>MYWTSIFLAGILILTAIDLDSASKHHRDRGGHRREHESLLDKQERERDKDRKKEDREKEEPVRNITCYKCDGDLCRDPFQSGQAIPLVQCEYNCWKGVFASSVRRSCGNKRCGFTFKGGSAISNTCCQTSLCNEISMKMPSDWTNQAFSNGEMTSISKKLCRTTPELMIAALPTDNDDDYNSENKSVSREPLIEQLKSQLIHDQIQRVRLRDYPRILHQSNTPASWYKTPVLNRSVYFYDSNNRSHIEQYQPTFLSDRPKYKSYKNPTKAKHTLRSSFQQSTFVHYTPISYSPRTRYMADFYKTTIVSHQLKPHAMEHFHPPTPNLSQRLPSSRSGLSSVPTLPPIHDSKHSIDALNTDAKANTTETRKKLDPVLMPSI</sequence>
<proteinExistence type="predicted"/>
<dbReference type="Proteomes" id="UP000663828">
    <property type="component" value="Unassembled WGS sequence"/>
</dbReference>
<name>A0A813URS2_ADIRI</name>
<feature type="compositionally biased region" description="Basic residues" evidence="1">
    <location>
        <begin position="24"/>
        <end position="33"/>
    </location>
</feature>
<evidence type="ECO:0000313" key="4">
    <source>
        <dbReference type="Proteomes" id="UP000663828"/>
    </source>
</evidence>
<feature type="signal peptide" evidence="2">
    <location>
        <begin position="1"/>
        <end position="22"/>
    </location>
</feature>
<feature type="region of interest" description="Disordered" evidence="1">
    <location>
        <begin position="317"/>
        <end position="379"/>
    </location>
</feature>
<feature type="region of interest" description="Disordered" evidence="1">
    <location>
        <begin position="24"/>
        <end position="57"/>
    </location>
</feature>
<dbReference type="EMBL" id="CAJNOR010000191">
    <property type="protein sequence ID" value="CAF0833851.1"/>
    <property type="molecule type" value="Genomic_DNA"/>
</dbReference>
<feature type="chain" id="PRO_5033060621" evidence="2">
    <location>
        <begin position="23"/>
        <end position="379"/>
    </location>
</feature>
<protein>
    <submittedName>
        <fullName evidence="3">Uncharacterized protein</fullName>
    </submittedName>
</protein>
<reference evidence="3" key="1">
    <citation type="submission" date="2021-02" db="EMBL/GenBank/DDBJ databases">
        <authorList>
            <person name="Nowell W R."/>
        </authorList>
    </citation>
    <scope>NUCLEOTIDE SEQUENCE</scope>
</reference>
<organism evidence="3 4">
    <name type="scientific">Adineta ricciae</name>
    <name type="common">Rotifer</name>
    <dbReference type="NCBI Taxonomy" id="249248"/>
    <lineage>
        <taxon>Eukaryota</taxon>
        <taxon>Metazoa</taxon>
        <taxon>Spiralia</taxon>
        <taxon>Gnathifera</taxon>
        <taxon>Rotifera</taxon>
        <taxon>Eurotatoria</taxon>
        <taxon>Bdelloidea</taxon>
        <taxon>Adinetida</taxon>
        <taxon>Adinetidae</taxon>
        <taxon>Adineta</taxon>
    </lineage>
</organism>
<dbReference type="AlphaFoldDB" id="A0A813URS2"/>
<dbReference type="CDD" id="cd22249">
    <property type="entry name" value="UDM1_RNF168_RNF169-like"/>
    <property type="match status" value="1"/>
</dbReference>
<evidence type="ECO:0000256" key="2">
    <source>
        <dbReference type="SAM" id="SignalP"/>
    </source>
</evidence>
<gene>
    <name evidence="3" type="ORF">XAT740_LOCUS4602</name>
</gene>
<evidence type="ECO:0000256" key="1">
    <source>
        <dbReference type="SAM" id="MobiDB-lite"/>
    </source>
</evidence>
<feature type="compositionally biased region" description="Basic and acidic residues" evidence="1">
    <location>
        <begin position="34"/>
        <end position="57"/>
    </location>
</feature>